<dbReference type="InterPro" id="IPR052035">
    <property type="entry name" value="ZnF_BED_domain_contain"/>
</dbReference>
<evidence type="ECO:0008006" key="15">
    <source>
        <dbReference type="Google" id="ProtNLM"/>
    </source>
</evidence>
<evidence type="ECO:0000256" key="6">
    <source>
        <dbReference type="ARBA" id="ARBA00022884"/>
    </source>
</evidence>
<evidence type="ECO:0000313" key="14">
    <source>
        <dbReference type="Proteomes" id="UP000663823"/>
    </source>
</evidence>
<keyword evidence="4" id="KW-0863">Zinc-finger</keyword>
<dbReference type="Gene3D" id="1.10.10.1070">
    <property type="entry name" value="Zinc finger, BED domain-containing"/>
    <property type="match status" value="1"/>
</dbReference>
<dbReference type="GO" id="GO:0003735">
    <property type="term" value="F:structural constituent of ribosome"/>
    <property type="evidence" value="ECO:0007669"/>
    <property type="project" value="InterPro"/>
</dbReference>
<evidence type="ECO:0000259" key="11">
    <source>
        <dbReference type="Pfam" id="PF05699"/>
    </source>
</evidence>
<dbReference type="InterPro" id="IPR012678">
    <property type="entry name" value="Ribosomal_uL23/eL15/eS24_sf"/>
</dbReference>
<name>A0A819K507_9BILA</name>
<keyword evidence="10" id="KW-1133">Transmembrane helix</keyword>
<feature type="domain" description="Hermes trasposase DNA-binding" evidence="12">
    <location>
        <begin position="780"/>
        <end position="829"/>
    </location>
</feature>
<evidence type="ECO:0000256" key="10">
    <source>
        <dbReference type="SAM" id="Phobius"/>
    </source>
</evidence>
<evidence type="ECO:0000256" key="2">
    <source>
        <dbReference type="ARBA" id="ARBA00022723"/>
    </source>
</evidence>
<dbReference type="Pfam" id="PF05699">
    <property type="entry name" value="Dimer_Tnp_hAT"/>
    <property type="match status" value="1"/>
</dbReference>
<dbReference type="InterPro" id="IPR018473">
    <property type="entry name" value="Hermes_transposase_DNA-db"/>
</dbReference>
<keyword evidence="8" id="KW-0539">Nucleus</keyword>
<dbReference type="GO" id="GO:1990904">
    <property type="term" value="C:ribonucleoprotein complex"/>
    <property type="evidence" value="ECO:0007669"/>
    <property type="project" value="UniProtKB-KW"/>
</dbReference>
<proteinExistence type="predicted"/>
<feature type="non-terminal residue" evidence="13">
    <location>
        <position position="1"/>
    </location>
</feature>
<reference evidence="13" key="1">
    <citation type="submission" date="2021-02" db="EMBL/GenBank/DDBJ databases">
        <authorList>
            <person name="Nowell W R."/>
        </authorList>
    </citation>
    <scope>NUCLEOTIDE SEQUENCE</scope>
</reference>
<feature type="domain" description="HAT C-terminal dimerisation" evidence="11">
    <location>
        <begin position="1311"/>
        <end position="1390"/>
    </location>
</feature>
<accession>A0A819K507</accession>
<comment type="caution">
    <text evidence="13">The sequence shown here is derived from an EMBL/GenBank/DDBJ whole genome shotgun (WGS) entry which is preliminary data.</text>
</comment>
<protein>
    <recommendedName>
        <fullName evidence="15">BED-type domain-containing protein</fullName>
    </recommendedName>
</protein>
<dbReference type="GO" id="GO:0005634">
    <property type="term" value="C:nucleus"/>
    <property type="evidence" value="ECO:0007669"/>
    <property type="project" value="UniProtKB-SubCell"/>
</dbReference>
<evidence type="ECO:0000256" key="5">
    <source>
        <dbReference type="ARBA" id="ARBA00022833"/>
    </source>
</evidence>
<dbReference type="SUPFAM" id="SSF140996">
    <property type="entry name" value="Hermes dimerisation domain"/>
    <property type="match status" value="1"/>
</dbReference>
<evidence type="ECO:0000313" key="13">
    <source>
        <dbReference type="EMBL" id="CAF3939985.1"/>
    </source>
</evidence>
<keyword evidence="6" id="KW-0694">RNA-binding</keyword>
<evidence type="ECO:0000259" key="12">
    <source>
        <dbReference type="Pfam" id="PF10683"/>
    </source>
</evidence>
<dbReference type="SUPFAM" id="SSF54189">
    <property type="entry name" value="Ribosomal proteins S24e, L23 and L15e"/>
    <property type="match status" value="1"/>
</dbReference>
<dbReference type="PANTHER" id="PTHR46481">
    <property type="entry name" value="ZINC FINGER BED DOMAIN-CONTAINING PROTEIN 4"/>
    <property type="match status" value="1"/>
</dbReference>
<dbReference type="InterPro" id="IPR008906">
    <property type="entry name" value="HATC_C_dom"/>
</dbReference>
<evidence type="ECO:0000256" key="4">
    <source>
        <dbReference type="ARBA" id="ARBA00022771"/>
    </source>
</evidence>
<dbReference type="PROSITE" id="PS00050">
    <property type="entry name" value="RIBOSOMAL_L23"/>
    <property type="match status" value="1"/>
</dbReference>
<dbReference type="SUPFAM" id="SSF53098">
    <property type="entry name" value="Ribonuclease H-like"/>
    <property type="match status" value="1"/>
</dbReference>
<dbReference type="InterPro" id="IPR001014">
    <property type="entry name" value="Ribosomal_uL23_CS"/>
</dbReference>
<evidence type="ECO:0000256" key="7">
    <source>
        <dbReference type="ARBA" id="ARBA00022980"/>
    </source>
</evidence>
<keyword evidence="2" id="KW-0479">Metal-binding</keyword>
<dbReference type="GO" id="GO:0019843">
    <property type="term" value="F:rRNA binding"/>
    <property type="evidence" value="ECO:0007669"/>
    <property type="project" value="UniProtKB-KW"/>
</dbReference>
<feature type="transmembrane region" description="Helical" evidence="10">
    <location>
        <begin position="83"/>
        <end position="102"/>
    </location>
</feature>
<keyword evidence="9" id="KW-0687">Ribonucleoprotein</keyword>
<evidence type="ECO:0000256" key="9">
    <source>
        <dbReference type="ARBA" id="ARBA00023274"/>
    </source>
</evidence>
<dbReference type="Pfam" id="PF10683">
    <property type="entry name" value="DBD_Tnp_Hermes"/>
    <property type="match status" value="1"/>
</dbReference>
<keyword evidence="7" id="KW-0689">Ribosomal protein</keyword>
<dbReference type="InterPro" id="IPR012677">
    <property type="entry name" value="Nucleotide-bd_a/b_plait_sf"/>
</dbReference>
<dbReference type="PANTHER" id="PTHR46481:SF10">
    <property type="entry name" value="ZINC FINGER BED DOMAIN-CONTAINING PROTEIN 39"/>
    <property type="match status" value="1"/>
</dbReference>
<organism evidence="13 14">
    <name type="scientific">Rotaria sordida</name>
    <dbReference type="NCBI Taxonomy" id="392033"/>
    <lineage>
        <taxon>Eukaryota</taxon>
        <taxon>Metazoa</taxon>
        <taxon>Spiralia</taxon>
        <taxon>Gnathifera</taxon>
        <taxon>Rotifera</taxon>
        <taxon>Eurotatoria</taxon>
        <taxon>Bdelloidea</taxon>
        <taxon>Philodinida</taxon>
        <taxon>Philodinidae</taxon>
        <taxon>Rotaria</taxon>
    </lineage>
</organism>
<sequence>PLIKQAVKKMYDVDAEKVNTLIRPDGEKKAYVRLKADHDALDVANRIVCQSTAMDKTVLEEIQKDYEHYVGDPIDDIPAKTRIFLYIVSSIMIILMTTMRALKSIINPNCIHLTYEAQRCVNKRLNTIVHDPIFTSHLTLMRCLLDDSICPLPDSMLDRFCSQILPEIHCQIKWLDLESSSMERILRAANYPNLSGLGLLDIDLETAQSLFVDEYSLIHTYKNQITSFVIDITKNKKEISIGVNIFLFTHIFITYTNLQYLNFNPLSSYNKSLSFPTSSPTFISSNLLELYVSLKNFIDCLYILDGRFNQLRTFHVNISHISVFGRKVNNKEKLPNLRCFSLHSYIFTNAYDELIIPLLYRMSNLEKLDLNLSLSMKKAFVDGNDLKKNIINHMLRLDKFTFNIRSVLHLHNEINLPSNEDIQNTFRNFKNNHIISCLDYFQEQQSSQCLIYSYPYKSKFYKYITNNFSGGLFKCVREISLFDVHPFEHEFFLRISQSFPFMQKLALRNYKPQNNKLCKESKNDNQDLSIIKYPHLTNLTLSRSHDDYVKQFLLDTKTCLPNNVHLNIFFNMDKYLIHSSSVNDKYPALSSSTFSSTSISTTTDASSSSISHIYTTAILDSTNTNDSSSSSSSISVLTNTNVPPLSTSSSTILNSSGFSSSSSSTYTSDQIRFILKNEKQRYEVIPNKAKSAKAPHWSTFGFPAKLNEKTGIFERIIGFASCNNCKKTFVYNSNSGTSHLKEHSCTSNLIQTSTTSVMKQPTVEQYLTVQKNLTTDQSTVIKDLIARWICTDIRPFSIIEDGGLRLLIQECVKLGSLYGNIHVDNILRGRTTISNHIYKLADTSRQQIKLILQEPYNSGCLSISPDFWNDKHRQISYLGVSATFVDSNYHYYTIDLLCRPFEAPDKSSTNVLTVLQNELVRFGIDDLYKITIVCDRGSNFLKAFRDHRPILCYAHRLNNILKRTFFQHNKYSSITLLPLVYNGSSCSEIEDEDDGNSFNNLSKPIQIKKKILSLSVRGIEETAMTIKVDDIPPAAQEVIRTIIECKALAKYIKKTGLNKEVQAAGGNAIRQATNIRWLSLIDLLDSIRTSYMEIKLILSRRKNQSRLTIISQILLEDITRFLTPFKSVLKLIQAGSKPTLYLVLPCTLTIRKVLNSFDELLDHVKKYALDEKTNNKLHNNVDDDNCFNCEEDKGLKYIRERTSVLFSNMLELDSRHYCATILHPDYRTLRGCSTHEKLMCHQFIREQLKNMHQQSINKDGESQKKKRLKIDHLSILDDFKDDPEASDYDECSDDDDVKSVEYSLPVTKSDELSKYLSMKIDMKQYSSDVLTFWRNNADELPNLSRLARQIHSIPATSASVERQFSIAGLTLSERRNSLDPEQLDNIICIRAMEKINGKI</sequence>
<keyword evidence="10" id="KW-0812">Transmembrane</keyword>
<dbReference type="GO" id="GO:0046983">
    <property type="term" value="F:protein dimerization activity"/>
    <property type="evidence" value="ECO:0007669"/>
    <property type="project" value="InterPro"/>
</dbReference>
<evidence type="ECO:0000256" key="3">
    <source>
        <dbReference type="ARBA" id="ARBA00022730"/>
    </source>
</evidence>
<gene>
    <name evidence="13" type="ORF">OTI717_LOCUS25812</name>
</gene>
<dbReference type="GO" id="GO:0008270">
    <property type="term" value="F:zinc ion binding"/>
    <property type="evidence" value="ECO:0007669"/>
    <property type="project" value="UniProtKB-KW"/>
</dbReference>
<dbReference type="InterPro" id="IPR012337">
    <property type="entry name" value="RNaseH-like_sf"/>
</dbReference>
<keyword evidence="10" id="KW-0472">Membrane</keyword>
<dbReference type="EMBL" id="CAJOAX010005226">
    <property type="protein sequence ID" value="CAF3939985.1"/>
    <property type="molecule type" value="Genomic_DNA"/>
</dbReference>
<dbReference type="GO" id="GO:0006412">
    <property type="term" value="P:translation"/>
    <property type="evidence" value="ECO:0007669"/>
    <property type="project" value="InterPro"/>
</dbReference>
<evidence type="ECO:0000256" key="8">
    <source>
        <dbReference type="ARBA" id="ARBA00023242"/>
    </source>
</evidence>
<keyword evidence="3" id="KW-0699">rRNA-binding</keyword>
<dbReference type="Gene3D" id="3.30.70.330">
    <property type="match status" value="1"/>
</dbReference>
<dbReference type="GO" id="GO:0005840">
    <property type="term" value="C:ribosome"/>
    <property type="evidence" value="ECO:0007669"/>
    <property type="project" value="UniProtKB-KW"/>
</dbReference>
<comment type="subcellular location">
    <subcellularLocation>
        <location evidence="1">Nucleus</location>
    </subcellularLocation>
</comment>
<dbReference type="Proteomes" id="UP000663823">
    <property type="component" value="Unassembled WGS sequence"/>
</dbReference>
<evidence type="ECO:0000256" key="1">
    <source>
        <dbReference type="ARBA" id="ARBA00004123"/>
    </source>
</evidence>
<keyword evidence="5" id="KW-0862">Zinc</keyword>